<accession>A0A366CZ02</accession>
<dbReference type="AlphaFoldDB" id="A0A366CZ02"/>
<name>A0A366CZ02_9NOCA</name>
<proteinExistence type="predicted"/>
<organism evidence="2 3">
    <name type="scientific">Nocardia puris</name>
    <dbReference type="NCBI Taxonomy" id="208602"/>
    <lineage>
        <taxon>Bacteria</taxon>
        <taxon>Bacillati</taxon>
        <taxon>Actinomycetota</taxon>
        <taxon>Actinomycetes</taxon>
        <taxon>Mycobacteriales</taxon>
        <taxon>Nocardiaceae</taxon>
        <taxon>Nocardia</taxon>
    </lineage>
</organism>
<reference evidence="2 3" key="1">
    <citation type="submission" date="2018-06" db="EMBL/GenBank/DDBJ databases">
        <title>Genomic Encyclopedia of Type Strains, Phase IV (KMG-IV): sequencing the most valuable type-strain genomes for metagenomic binning, comparative biology and taxonomic classification.</title>
        <authorList>
            <person name="Goeker M."/>
        </authorList>
    </citation>
    <scope>NUCLEOTIDE SEQUENCE [LARGE SCALE GENOMIC DNA]</scope>
    <source>
        <strain evidence="2 3">DSM 44599</strain>
    </source>
</reference>
<comment type="caution">
    <text evidence="2">The sequence shown here is derived from an EMBL/GenBank/DDBJ whole genome shotgun (WGS) entry which is preliminary data.</text>
</comment>
<evidence type="ECO:0000256" key="1">
    <source>
        <dbReference type="SAM" id="Phobius"/>
    </source>
</evidence>
<feature type="transmembrane region" description="Helical" evidence="1">
    <location>
        <begin position="73"/>
        <end position="94"/>
    </location>
</feature>
<sequence>MVESRTGSHTFRFVFFRRDLPESSAANFLLRAIAPRGSRARYRSRSYAMPDAELTCDWPLCDRCLRRIRYFRVAILLAMGTGLVGLATTVLMVATRDGMRTEAESYGLIALLLGVAMAIFLGADFSRSAVGPGKLTMMSAFDAVIVSAHPAFAADLARSAHHGPESGEPG</sequence>
<keyword evidence="1" id="KW-0472">Membrane</keyword>
<evidence type="ECO:0000313" key="3">
    <source>
        <dbReference type="Proteomes" id="UP000252586"/>
    </source>
</evidence>
<dbReference type="EMBL" id="QNRE01000020">
    <property type="protein sequence ID" value="RBO83041.1"/>
    <property type="molecule type" value="Genomic_DNA"/>
</dbReference>
<dbReference type="Proteomes" id="UP000252586">
    <property type="component" value="Unassembled WGS sequence"/>
</dbReference>
<protein>
    <submittedName>
        <fullName evidence="2">Uncharacterized protein</fullName>
    </submittedName>
</protein>
<feature type="transmembrane region" description="Helical" evidence="1">
    <location>
        <begin position="106"/>
        <end position="125"/>
    </location>
</feature>
<gene>
    <name evidence="2" type="ORF">DFR74_12040</name>
</gene>
<keyword evidence="1" id="KW-0812">Transmembrane</keyword>
<keyword evidence="3" id="KW-1185">Reference proteome</keyword>
<dbReference type="STRING" id="1210090.GCA_001613185_06083"/>
<evidence type="ECO:0000313" key="2">
    <source>
        <dbReference type="EMBL" id="RBO83041.1"/>
    </source>
</evidence>
<keyword evidence="1" id="KW-1133">Transmembrane helix</keyword>